<keyword evidence="2" id="KW-0378">Hydrolase</keyword>
<dbReference type="CDD" id="cd17926">
    <property type="entry name" value="DEXHc_RE"/>
    <property type="match status" value="1"/>
</dbReference>
<accession>A0ABT8JNG0</accession>
<dbReference type="Pfam" id="PF04851">
    <property type="entry name" value="ResIII"/>
    <property type="match status" value="1"/>
</dbReference>
<dbReference type="InterPro" id="IPR006935">
    <property type="entry name" value="Helicase/UvrB_N"/>
</dbReference>
<evidence type="ECO:0000259" key="6">
    <source>
        <dbReference type="PROSITE" id="PS51194"/>
    </source>
</evidence>
<dbReference type="PANTHER" id="PTHR11274">
    <property type="entry name" value="RAD25/XP-B DNA REPAIR HELICASE"/>
    <property type="match status" value="1"/>
</dbReference>
<protein>
    <submittedName>
        <fullName evidence="7">DEAD/DEAH box helicase family protein</fullName>
    </submittedName>
</protein>
<dbReference type="SMART" id="SM00490">
    <property type="entry name" value="HELICc"/>
    <property type="match status" value="1"/>
</dbReference>
<dbReference type="InterPro" id="IPR001650">
    <property type="entry name" value="Helicase_C-like"/>
</dbReference>
<dbReference type="Gene3D" id="3.30.870.10">
    <property type="entry name" value="Endonuclease Chain A"/>
    <property type="match status" value="1"/>
</dbReference>
<evidence type="ECO:0000256" key="2">
    <source>
        <dbReference type="ARBA" id="ARBA00022801"/>
    </source>
</evidence>
<dbReference type="PROSITE" id="PS51194">
    <property type="entry name" value="HELICASE_CTER"/>
    <property type="match status" value="1"/>
</dbReference>
<evidence type="ECO:0000256" key="4">
    <source>
        <dbReference type="ARBA" id="ARBA00022840"/>
    </source>
</evidence>
<feature type="domain" description="Helicase C-terminal" evidence="6">
    <location>
        <begin position="461"/>
        <end position="627"/>
    </location>
</feature>
<keyword evidence="3 7" id="KW-0347">Helicase</keyword>
<organism evidence="7 8">
    <name type="scientific">Sporosarcina highlanderae</name>
    <dbReference type="NCBI Taxonomy" id="3035916"/>
    <lineage>
        <taxon>Bacteria</taxon>
        <taxon>Bacillati</taxon>
        <taxon>Bacillota</taxon>
        <taxon>Bacilli</taxon>
        <taxon>Bacillales</taxon>
        <taxon>Caryophanaceae</taxon>
        <taxon>Sporosarcina</taxon>
    </lineage>
</organism>
<name>A0ABT8JNG0_9BACL</name>
<keyword evidence="1" id="KW-0547">Nucleotide-binding</keyword>
<dbReference type="SMART" id="SM00487">
    <property type="entry name" value="DEXDc"/>
    <property type="match status" value="1"/>
</dbReference>
<dbReference type="EMBL" id="JAROCC010000002">
    <property type="protein sequence ID" value="MDN4606615.1"/>
    <property type="molecule type" value="Genomic_DNA"/>
</dbReference>
<sequence length="672" mass="77634">MGLDKINLAFKYRTDQYQLYKDFYEPCLKNSIRFDRAAGYFSSGSLSVLAQGMEHFLLNGGKVRIIANPHFNEEDLHAIRKGYAAREDVVSRALLREIEISFTTLTDDTLNILAWLIYKKQIEFKIAYTDNGGLYHEKFGLFYDEHENIVAFSGSANETIGGVKNNFEKIDVFQNEIDSHRIYDMALDFDRLWLNKTDGLSVIPFPEMVQKKLLEYRKDSMPAPKIVTPKPREYQEKAINIIKQNNWSGILEMATGTGKTITSLLIANAYKKEKSRLFLVIIVPYVHLVEQWKAECDKFDIPQITLCYGNRKSWINKLHTEIRDFNAGLSDSHTIITTYRTAGSAHFNDLIDNLSKNAMLIADECHNFGVKNLRENKLTNLESKIGLSATPDRWWDDEGSFYVQKFFGGTVYEYTMQEAIQNKALTEYKYKPAIVDLDEEELEKYERLTNRIIFLYNSDEDFRDVIERLQRERSLIIGRANQKKDMLLSMLVDIGIDTISHSLVYCAPGQVEEITSMLSKQGLRVHQFDSTIPNKDRFNILDSFAKGIIQVLVAIKCLDEGVDVPSTRTAYFLSSTSNPREFIQRRGRVLRTYPGKAMAEIIDFIVLPKSAQDNIFETIASKELPRFSEFSLYAINRYEARHTVRQELEPHYLGHLMDKLPWEVYEEMRGSV</sequence>
<dbReference type="GO" id="GO:0004386">
    <property type="term" value="F:helicase activity"/>
    <property type="evidence" value="ECO:0007669"/>
    <property type="project" value="UniProtKB-KW"/>
</dbReference>
<dbReference type="InterPro" id="IPR050615">
    <property type="entry name" value="ATP-dep_DNA_Helicase"/>
</dbReference>
<proteinExistence type="predicted"/>
<keyword evidence="4" id="KW-0067">ATP-binding</keyword>
<dbReference type="SUPFAM" id="SSF52540">
    <property type="entry name" value="P-loop containing nucleoside triphosphate hydrolases"/>
    <property type="match status" value="1"/>
</dbReference>
<gene>
    <name evidence="7" type="ORF">P5G49_03890</name>
</gene>
<keyword evidence="8" id="KW-1185">Reference proteome</keyword>
<dbReference type="InterPro" id="IPR014001">
    <property type="entry name" value="Helicase_ATP-bd"/>
</dbReference>
<dbReference type="Pfam" id="PF00271">
    <property type="entry name" value="Helicase_C"/>
    <property type="match status" value="1"/>
</dbReference>
<dbReference type="PROSITE" id="PS51192">
    <property type="entry name" value="HELICASE_ATP_BIND_1"/>
    <property type="match status" value="1"/>
</dbReference>
<dbReference type="PANTHER" id="PTHR11274:SF0">
    <property type="entry name" value="GENERAL TRANSCRIPTION AND DNA REPAIR FACTOR IIH HELICASE SUBUNIT XPB"/>
    <property type="match status" value="1"/>
</dbReference>
<evidence type="ECO:0000259" key="5">
    <source>
        <dbReference type="PROSITE" id="PS51192"/>
    </source>
</evidence>
<comment type="caution">
    <text evidence="7">The sequence shown here is derived from an EMBL/GenBank/DDBJ whole genome shotgun (WGS) entry which is preliminary data.</text>
</comment>
<dbReference type="Gene3D" id="3.40.50.300">
    <property type="entry name" value="P-loop containing nucleotide triphosphate hydrolases"/>
    <property type="match status" value="2"/>
</dbReference>
<evidence type="ECO:0000313" key="8">
    <source>
        <dbReference type="Proteomes" id="UP001175097"/>
    </source>
</evidence>
<feature type="domain" description="Helicase ATP-binding" evidence="5">
    <location>
        <begin position="240"/>
        <end position="409"/>
    </location>
</feature>
<dbReference type="RefSeq" id="WP_301242139.1">
    <property type="nucleotide sequence ID" value="NZ_JAROCC010000002.1"/>
</dbReference>
<dbReference type="InterPro" id="IPR027417">
    <property type="entry name" value="P-loop_NTPase"/>
</dbReference>
<evidence type="ECO:0000313" key="7">
    <source>
        <dbReference type="EMBL" id="MDN4606615.1"/>
    </source>
</evidence>
<evidence type="ECO:0000256" key="1">
    <source>
        <dbReference type="ARBA" id="ARBA00022741"/>
    </source>
</evidence>
<dbReference type="Proteomes" id="UP001175097">
    <property type="component" value="Unassembled WGS sequence"/>
</dbReference>
<dbReference type="CDD" id="cd09179">
    <property type="entry name" value="PLDc_N_DEXD_a"/>
    <property type="match status" value="1"/>
</dbReference>
<evidence type="ECO:0000256" key="3">
    <source>
        <dbReference type="ARBA" id="ARBA00022806"/>
    </source>
</evidence>
<reference evidence="7" key="1">
    <citation type="submission" date="2023-03" db="EMBL/GenBank/DDBJ databases">
        <title>MT1 and MT2 Draft Genomes of Novel Species.</title>
        <authorList>
            <person name="Venkateswaran K."/>
        </authorList>
    </citation>
    <scope>NUCLEOTIDE SEQUENCE</scope>
    <source>
        <strain evidence="7">F6_3S_P_2</strain>
    </source>
</reference>